<evidence type="ECO:0000313" key="2">
    <source>
        <dbReference type="EMBL" id="PTQ12214.1"/>
    </source>
</evidence>
<comment type="caution">
    <text evidence="2">The sequence shown here is derived from an EMBL/GenBank/DDBJ whole genome shotgun (WGS) entry which is preliminary data.</text>
</comment>
<dbReference type="AlphaFoldDB" id="A0A2T5FZT1"/>
<dbReference type="RefSeq" id="WP_107967078.1">
    <property type="nucleotide sequence ID" value="NZ_NWBU01000005.1"/>
</dbReference>
<name>A0A2T5FZT1_9SPHN</name>
<proteinExistence type="predicted"/>
<feature type="chain" id="PRO_5015681109" description="Calcium-dependent phosphoinositide phospholipase C" evidence="1">
    <location>
        <begin position="27"/>
        <end position="403"/>
    </location>
</feature>
<dbReference type="Gene3D" id="3.20.20.190">
    <property type="entry name" value="Phosphatidylinositol (PI) phosphodiesterase"/>
    <property type="match status" value="1"/>
</dbReference>
<feature type="signal peptide" evidence="1">
    <location>
        <begin position="1"/>
        <end position="26"/>
    </location>
</feature>
<keyword evidence="1" id="KW-0732">Signal</keyword>
<protein>
    <recommendedName>
        <fullName evidence="4">Calcium-dependent phosphoinositide phospholipase C</fullName>
    </recommendedName>
</protein>
<evidence type="ECO:0000313" key="3">
    <source>
        <dbReference type="Proteomes" id="UP000244162"/>
    </source>
</evidence>
<keyword evidence="3" id="KW-1185">Reference proteome</keyword>
<organism evidence="2 3">
    <name type="scientific">Sphingomonas oleivorans</name>
    <dbReference type="NCBI Taxonomy" id="1735121"/>
    <lineage>
        <taxon>Bacteria</taxon>
        <taxon>Pseudomonadati</taxon>
        <taxon>Pseudomonadota</taxon>
        <taxon>Alphaproteobacteria</taxon>
        <taxon>Sphingomonadales</taxon>
        <taxon>Sphingomonadaceae</taxon>
        <taxon>Sphingomonas</taxon>
    </lineage>
</organism>
<dbReference type="Pfam" id="PF16670">
    <property type="entry name" value="PI-PLC-C1"/>
    <property type="match status" value="1"/>
</dbReference>
<sequence>MKRRIPGALLLAPAVLATAGAGSAQSADPRIDQIQVIGTHNSYALPADPRAMKLMAPRLAALHAAAIQRLDAQKRAQLAEEHPGGIADPALALDYVQMPIEGQLRMGVRSLELDLNPDPAGGAYADPLPYRELRAAGAKDLAPIYEDILRQPGMKVLHVADVDFRSQCPAFRQCLSLLRQWSDANPGHSPVFILLEPKFGGLDKMLPGAAHVPTFDAAAFDEVDAAIRDVLGAERMFTPDDLRGKYPTLEAAALAKAWPRLSAARGKFLFLYLVPGLNLDAFKPYMAGRPSLEGRAAFVQGLPGMAHTAFVLVDNALVRAAEIPDLARRGYMVRSRADIDTAEARRNDAERRDHTLASGAQVVSTDYLSAPNIYGNGYHAAPFPGGWRINPVTADQPSHRMKR</sequence>
<dbReference type="Proteomes" id="UP000244162">
    <property type="component" value="Unassembled WGS sequence"/>
</dbReference>
<dbReference type="InterPro" id="IPR017946">
    <property type="entry name" value="PLC-like_Pdiesterase_TIM-brl"/>
</dbReference>
<evidence type="ECO:0008006" key="4">
    <source>
        <dbReference type="Google" id="ProtNLM"/>
    </source>
</evidence>
<dbReference type="InterPro" id="IPR032075">
    <property type="entry name" value="PI-PLC-C1"/>
</dbReference>
<dbReference type="GO" id="GO:0006629">
    <property type="term" value="P:lipid metabolic process"/>
    <property type="evidence" value="ECO:0007669"/>
    <property type="project" value="InterPro"/>
</dbReference>
<reference evidence="2 3" key="1">
    <citation type="submission" date="2017-09" db="EMBL/GenBank/DDBJ databases">
        <title>Sphingomonas panjinensis sp.nov., isolated from oil-contaminated soil.</title>
        <authorList>
            <person name="Wang L."/>
            <person name="Chen L."/>
        </authorList>
    </citation>
    <scope>NUCLEOTIDE SEQUENCE [LARGE SCALE GENOMIC DNA]</scope>
    <source>
        <strain evidence="2 3">FW-11</strain>
    </source>
</reference>
<dbReference type="EMBL" id="NWBU01000005">
    <property type="protein sequence ID" value="PTQ12214.1"/>
    <property type="molecule type" value="Genomic_DNA"/>
</dbReference>
<dbReference type="OrthoDB" id="195526at2"/>
<dbReference type="CDD" id="cd08589">
    <property type="entry name" value="PI-PLCc_SaPLC1_like"/>
    <property type="match status" value="1"/>
</dbReference>
<dbReference type="GO" id="GO:0008081">
    <property type="term" value="F:phosphoric diester hydrolase activity"/>
    <property type="evidence" value="ECO:0007669"/>
    <property type="project" value="InterPro"/>
</dbReference>
<accession>A0A2T5FZT1</accession>
<evidence type="ECO:0000256" key="1">
    <source>
        <dbReference type="SAM" id="SignalP"/>
    </source>
</evidence>
<gene>
    <name evidence="2" type="ORF">CLG96_06605</name>
</gene>
<dbReference type="SUPFAM" id="SSF51695">
    <property type="entry name" value="PLC-like phosphodiesterases"/>
    <property type="match status" value="1"/>
</dbReference>